<feature type="compositionally biased region" description="Polar residues" evidence="1">
    <location>
        <begin position="180"/>
        <end position="199"/>
    </location>
</feature>
<feature type="compositionally biased region" description="Polar residues" evidence="1">
    <location>
        <begin position="343"/>
        <end position="353"/>
    </location>
</feature>
<feature type="compositionally biased region" description="Acidic residues" evidence="1">
    <location>
        <begin position="1129"/>
        <end position="1143"/>
    </location>
</feature>
<feature type="compositionally biased region" description="Low complexity" evidence="1">
    <location>
        <begin position="747"/>
        <end position="757"/>
    </location>
</feature>
<feature type="compositionally biased region" description="Low complexity" evidence="1">
    <location>
        <begin position="316"/>
        <end position="336"/>
    </location>
</feature>
<evidence type="ECO:0000313" key="2">
    <source>
        <dbReference type="EMBL" id="SGY92992.1"/>
    </source>
</evidence>
<feature type="compositionally biased region" description="Low complexity" evidence="1">
    <location>
        <begin position="891"/>
        <end position="906"/>
    </location>
</feature>
<organism evidence="2 3">
    <name type="scientific">Microbotryum silenes-dioicae</name>
    <dbReference type="NCBI Taxonomy" id="796604"/>
    <lineage>
        <taxon>Eukaryota</taxon>
        <taxon>Fungi</taxon>
        <taxon>Dikarya</taxon>
        <taxon>Basidiomycota</taxon>
        <taxon>Pucciniomycotina</taxon>
        <taxon>Microbotryomycetes</taxon>
        <taxon>Microbotryales</taxon>
        <taxon>Microbotryaceae</taxon>
        <taxon>Microbotryum</taxon>
    </lineage>
</organism>
<feature type="compositionally biased region" description="Low complexity" evidence="1">
    <location>
        <begin position="238"/>
        <end position="253"/>
    </location>
</feature>
<feature type="region of interest" description="Disordered" evidence="1">
    <location>
        <begin position="1246"/>
        <end position="1281"/>
    </location>
</feature>
<keyword evidence="3" id="KW-1185">Reference proteome</keyword>
<feature type="compositionally biased region" description="Low complexity" evidence="1">
    <location>
        <begin position="1264"/>
        <end position="1276"/>
    </location>
</feature>
<dbReference type="Proteomes" id="UP000249464">
    <property type="component" value="Unassembled WGS sequence"/>
</dbReference>
<name>A0A2X0N1Q9_9BASI</name>
<feature type="compositionally biased region" description="Basic and acidic residues" evidence="1">
    <location>
        <begin position="561"/>
        <end position="570"/>
    </location>
</feature>
<proteinExistence type="predicted"/>
<feature type="compositionally biased region" description="Acidic residues" evidence="1">
    <location>
        <begin position="687"/>
        <end position="699"/>
    </location>
</feature>
<feature type="compositionally biased region" description="Polar residues" evidence="1">
    <location>
        <begin position="1"/>
        <end position="11"/>
    </location>
</feature>
<feature type="compositionally biased region" description="Polar residues" evidence="1">
    <location>
        <begin position="647"/>
        <end position="663"/>
    </location>
</feature>
<feature type="compositionally biased region" description="Polar residues" evidence="1">
    <location>
        <begin position="224"/>
        <end position="237"/>
    </location>
</feature>
<feature type="compositionally biased region" description="Basic and acidic residues" evidence="1">
    <location>
        <begin position="109"/>
        <end position="126"/>
    </location>
</feature>
<feature type="region of interest" description="Disordered" evidence="1">
    <location>
        <begin position="549"/>
        <end position="586"/>
    </location>
</feature>
<dbReference type="EMBL" id="FQNC01000062">
    <property type="protein sequence ID" value="SGY92992.1"/>
    <property type="molecule type" value="Genomic_DNA"/>
</dbReference>
<feature type="region of interest" description="Disordered" evidence="1">
    <location>
        <begin position="1113"/>
        <end position="1148"/>
    </location>
</feature>
<accession>A0A2X0N1Q9</accession>
<protein>
    <submittedName>
        <fullName evidence="2">BQ5605_C037g11565 protein</fullName>
    </submittedName>
</protein>
<feature type="compositionally biased region" description="Basic residues" evidence="1">
    <location>
        <begin position="203"/>
        <end position="212"/>
    </location>
</feature>
<feature type="region of interest" description="Disordered" evidence="1">
    <location>
        <begin position="1197"/>
        <end position="1232"/>
    </location>
</feature>
<feature type="compositionally biased region" description="Basic and acidic residues" evidence="1">
    <location>
        <begin position="293"/>
        <end position="309"/>
    </location>
</feature>
<dbReference type="PANTHER" id="PTHR24216">
    <property type="entry name" value="PAXILLIN-RELATED"/>
    <property type="match status" value="1"/>
</dbReference>
<feature type="compositionally biased region" description="Polar residues" evidence="1">
    <location>
        <begin position="1081"/>
        <end position="1096"/>
    </location>
</feature>
<feature type="compositionally biased region" description="Polar residues" evidence="1">
    <location>
        <begin position="1389"/>
        <end position="1405"/>
    </location>
</feature>
<feature type="region of interest" description="Disordered" evidence="1">
    <location>
        <begin position="468"/>
        <end position="528"/>
    </location>
</feature>
<feature type="region of interest" description="Disordered" evidence="1">
    <location>
        <begin position="1"/>
        <end position="408"/>
    </location>
</feature>
<feature type="region of interest" description="Disordered" evidence="1">
    <location>
        <begin position="1346"/>
        <end position="1372"/>
    </location>
</feature>
<feature type="region of interest" description="Disordered" evidence="1">
    <location>
        <begin position="1077"/>
        <end position="1101"/>
    </location>
</feature>
<gene>
    <name evidence="2" type="primary">BQ5605_C037g11565</name>
    <name evidence="2" type="ORF">BQ5605_C037G11565</name>
</gene>
<sequence length="1433" mass="155446">MFAPRQPSSTAAHARDENTPYRSSSVGLLQGRVKALQRAPSPAPPLMPALARGPSTKPPTALSASPATTRRQPFTAVTNVIITDGSPRRIAKPSSSARPSLLVQLPTSDHQDPDDHAEARDARDGGGDDSQSQLGLDSNETSIMPTPPNSQSPQRAVPKTNKSRLSQERAVAGSSRPRRSSTQLLAPPSTTVDLETIQVTAAHKTKPTRRRSSTSASPVPSPQAGATNRRQSSGTSRASPKPTATTSKTTPRGKGTGPKRRRSSFVPVPSEILPVSVDHHPESDSDDPILLKGSDETRGKGEGRPRSESVDVPAEQASWRSQSTSSRLRSRTSSVARSRRVSNKGQQDNNASQLDIEVMQLSSVSPERQTPREAEPYDWNDVDLAPLGSGTIDEGPGNGFDDSHGTKVQEEVEDSSDYGGIEHDWIPDEVVEPVNRFDFLALRDQESDEDDVEDEIIDPAVHHANELRLNEGVQPQATEDDGNEYFGLGRAPMSPPLTQSQSLRIPTPPPGAVDSEISLRDPSTSPPRIFSSLNPARVDLPSEPSMFLGSPFSQLPSMRPRSRDPYHDPKLSTVGDTVSPSGGSPVRQNLAARLAELLSPVRKTAKVESISPMRPTPAVPAVAPSTAEPLSAASSSERPTPMRSARETSPNVSRTVSPFSQINALLATTRPSTATELPPSPARVEVEAEEDGQEQEEDRFEAAEEPAPPMQSSSGPTSRSDAMSPPSFQEDVKPDVFSAGFTHRRSPLSSSSHVPQSENLAPDELSTLPLALAEGSLMVQTTPTRTASNAVDIHMSSPSPIRPVLSSLAGLSPRAAELASSTPERRDASSIRTLYQSTSKIPASVERLQSSGKVQRGIDMLRQVLFVGASKVSSPRLEPHAGPSRSTPVPSARSTRASMTSSQSSHRAPRPSHPTFPVVEITSPDPQAAARAAAILKVYHSYVEQGISVQLPPVEGPPIVDENDVRRLLNRAEGEVLRTVKKVSTVPGMDLRRKTLSVRATSEGGRSTTESWTSVEWRALEKALVEHERETRQTGEPVNVRTVIMKFLDRVHVHETELVGDWSREKMVTRITALRARRSQTRSLRSHSVASTSEPSQGRVATLDLELSRAVAKGKQREVLPPSLPASELSDDDGPEHDAEDDTFFSRGPRQLKLPTEIEIRPLEEGEDEEEELPIVPPLALASSRFAYLYDDAPIEKPKLPSQSWGLADESEREGTPAPREVDQAEQECPPSTARKLMRYLGSFVRRSPSAPAQQDNSGRVDESCTTSSSGSPGPEMAERRVWSEDVQPLRFADMSIPRETVTDSGRKIVPLRSSLFDPPAAYVEKEMTLGRRRSVTELIDALEEQENSREEESRVIEEMTRKRKAPPGDLRAKTMGSIAVAYHASASAPLQRNKTTTTPSTVYMNSPRMIPSGTRATDRPLGERPKSRLGMV</sequence>
<feature type="region of interest" description="Disordered" evidence="1">
    <location>
        <begin position="1387"/>
        <end position="1433"/>
    </location>
</feature>
<feature type="region of interest" description="Disordered" evidence="1">
    <location>
        <begin position="603"/>
        <end position="760"/>
    </location>
</feature>
<evidence type="ECO:0000256" key="1">
    <source>
        <dbReference type="SAM" id="MobiDB-lite"/>
    </source>
</evidence>
<feature type="compositionally biased region" description="Basic and acidic residues" evidence="1">
    <location>
        <begin position="1347"/>
        <end position="1361"/>
    </location>
</feature>
<reference evidence="2 3" key="1">
    <citation type="submission" date="2016-11" db="EMBL/GenBank/DDBJ databases">
        <authorList>
            <person name="Jaros S."/>
            <person name="Januszkiewicz K."/>
            <person name="Wedrychowicz H."/>
        </authorList>
    </citation>
    <scope>NUCLEOTIDE SEQUENCE [LARGE SCALE GENOMIC DNA]</scope>
</reference>
<feature type="compositionally biased region" description="Basic and acidic residues" evidence="1">
    <location>
        <begin position="1417"/>
        <end position="1427"/>
    </location>
</feature>
<evidence type="ECO:0000313" key="3">
    <source>
        <dbReference type="Proteomes" id="UP000249464"/>
    </source>
</evidence>
<feature type="region of interest" description="Disordered" evidence="1">
    <location>
        <begin position="872"/>
        <end position="917"/>
    </location>
</feature>
<feature type="compositionally biased region" description="Polar residues" evidence="1">
    <location>
        <begin position="62"/>
        <end position="81"/>
    </location>
</feature>